<evidence type="ECO:0000256" key="1">
    <source>
        <dbReference type="SAM" id="MobiDB-lite"/>
    </source>
</evidence>
<comment type="caution">
    <text evidence="2">The sequence shown here is derived from an EMBL/GenBank/DDBJ whole genome shotgun (WGS) entry which is preliminary data.</text>
</comment>
<sequence length="89" mass="9336">MAKVSHLSDLASSIIPMPPTAVAALCLHAWQILQTPAAHGHAGIVGEGEEEDAKAQVDKQERQEKRTPGLAGGSSISVERGEQQEGVDL</sequence>
<dbReference type="Proteomes" id="UP001153269">
    <property type="component" value="Unassembled WGS sequence"/>
</dbReference>
<feature type="region of interest" description="Disordered" evidence="1">
    <location>
        <begin position="38"/>
        <end position="89"/>
    </location>
</feature>
<feature type="compositionally biased region" description="Basic and acidic residues" evidence="1">
    <location>
        <begin position="53"/>
        <end position="67"/>
    </location>
</feature>
<keyword evidence="3" id="KW-1185">Reference proteome</keyword>
<proteinExistence type="predicted"/>
<dbReference type="EMBL" id="CADEAL010004136">
    <property type="protein sequence ID" value="CAB1452630.1"/>
    <property type="molecule type" value="Genomic_DNA"/>
</dbReference>
<reference evidence="2" key="1">
    <citation type="submission" date="2020-03" db="EMBL/GenBank/DDBJ databases">
        <authorList>
            <person name="Weist P."/>
        </authorList>
    </citation>
    <scope>NUCLEOTIDE SEQUENCE</scope>
</reference>
<accession>A0A9N7VMY3</accession>
<gene>
    <name evidence="2" type="ORF">PLEPLA_LOCUS40380</name>
</gene>
<evidence type="ECO:0000313" key="3">
    <source>
        <dbReference type="Proteomes" id="UP001153269"/>
    </source>
</evidence>
<dbReference type="AlphaFoldDB" id="A0A9N7VMY3"/>
<name>A0A9N7VMY3_PLEPL</name>
<organism evidence="2 3">
    <name type="scientific">Pleuronectes platessa</name>
    <name type="common">European plaice</name>
    <dbReference type="NCBI Taxonomy" id="8262"/>
    <lineage>
        <taxon>Eukaryota</taxon>
        <taxon>Metazoa</taxon>
        <taxon>Chordata</taxon>
        <taxon>Craniata</taxon>
        <taxon>Vertebrata</taxon>
        <taxon>Euteleostomi</taxon>
        <taxon>Actinopterygii</taxon>
        <taxon>Neopterygii</taxon>
        <taxon>Teleostei</taxon>
        <taxon>Neoteleostei</taxon>
        <taxon>Acanthomorphata</taxon>
        <taxon>Carangaria</taxon>
        <taxon>Pleuronectiformes</taxon>
        <taxon>Pleuronectoidei</taxon>
        <taxon>Pleuronectidae</taxon>
        <taxon>Pleuronectes</taxon>
    </lineage>
</organism>
<evidence type="ECO:0000313" key="2">
    <source>
        <dbReference type="EMBL" id="CAB1452630.1"/>
    </source>
</evidence>
<protein>
    <submittedName>
        <fullName evidence="2">Uncharacterized protein</fullName>
    </submittedName>
</protein>